<keyword evidence="2" id="KW-1185">Reference proteome</keyword>
<reference evidence="1" key="5">
    <citation type="journal article" date="2021" name="G3 (Bethesda)">
        <title>Aegilops tauschii genome assembly Aet v5.0 features greater sequence contiguity and improved annotation.</title>
        <authorList>
            <person name="Wang L."/>
            <person name="Zhu T."/>
            <person name="Rodriguez J.C."/>
            <person name="Deal K.R."/>
            <person name="Dubcovsky J."/>
            <person name="McGuire P.E."/>
            <person name="Lux T."/>
            <person name="Spannagl M."/>
            <person name="Mayer K.F.X."/>
            <person name="Baldrich P."/>
            <person name="Meyers B.C."/>
            <person name="Huo N."/>
            <person name="Gu Y.Q."/>
            <person name="Zhou H."/>
            <person name="Devos K.M."/>
            <person name="Bennetzen J.L."/>
            <person name="Unver T."/>
            <person name="Budak H."/>
            <person name="Gulick P.J."/>
            <person name="Galiba G."/>
            <person name="Kalapos B."/>
            <person name="Nelson D.R."/>
            <person name="Li P."/>
            <person name="You F.M."/>
            <person name="Luo M.C."/>
            <person name="Dvorak J."/>
        </authorList>
    </citation>
    <scope>NUCLEOTIDE SEQUENCE [LARGE SCALE GENOMIC DNA]</scope>
    <source>
        <strain evidence="1">cv. AL8/78</strain>
    </source>
</reference>
<reference evidence="2" key="1">
    <citation type="journal article" date="2014" name="Science">
        <title>Ancient hybridizations among the ancestral genomes of bread wheat.</title>
        <authorList>
            <consortium name="International Wheat Genome Sequencing Consortium,"/>
            <person name="Marcussen T."/>
            <person name="Sandve S.R."/>
            <person name="Heier L."/>
            <person name="Spannagl M."/>
            <person name="Pfeifer M."/>
            <person name="Jakobsen K.S."/>
            <person name="Wulff B.B."/>
            <person name="Steuernagel B."/>
            <person name="Mayer K.F."/>
            <person name="Olsen O.A."/>
        </authorList>
    </citation>
    <scope>NUCLEOTIDE SEQUENCE [LARGE SCALE GENOMIC DNA]</scope>
    <source>
        <strain evidence="2">cv. AL8/78</strain>
    </source>
</reference>
<dbReference type="EnsemblPlants" id="AET6Gv20132300.8">
    <property type="protein sequence ID" value="AET6Gv20132300.8"/>
    <property type="gene ID" value="AET6Gv20132300"/>
</dbReference>
<sequence>MHGTEFFIYVKMWCGVVHLIQQKLWFDQAEGSPPSCSLELFNARIQSSCGNGALY</sequence>
<evidence type="ECO:0000313" key="2">
    <source>
        <dbReference type="Proteomes" id="UP000015105"/>
    </source>
</evidence>
<dbReference type="AlphaFoldDB" id="A0A453MX43"/>
<evidence type="ECO:0000313" key="1">
    <source>
        <dbReference type="EnsemblPlants" id="AET6Gv20132300.8"/>
    </source>
</evidence>
<reference evidence="2" key="2">
    <citation type="journal article" date="2017" name="Nat. Plants">
        <title>The Aegilops tauschii genome reveals multiple impacts of transposons.</title>
        <authorList>
            <person name="Zhao G."/>
            <person name="Zou C."/>
            <person name="Li K."/>
            <person name="Wang K."/>
            <person name="Li T."/>
            <person name="Gao L."/>
            <person name="Zhang X."/>
            <person name="Wang H."/>
            <person name="Yang Z."/>
            <person name="Liu X."/>
            <person name="Jiang W."/>
            <person name="Mao L."/>
            <person name="Kong X."/>
            <person name="Jiao Y."/>
            <person name="Jia J."/>
        </authorList>
    </citation>
    <scope>NUCLEOTIDE SEQUENCE [LARGE SCALE GENOMIC DNA]</scope>
    <source>
        <strain evidence="2">cv. AL8/78</strain>
    </source>
</reference>
<name>A0A453MX43_AEGTS</name>
<dbReference type="Proteomes" id="UP000015105">
    <property type="component" value="Chromosome 6D"/>
</dbReference>
<dbReference type="Gramene" id="AET6Gv20132300.8">
    <property type="protein sequence ID" value="AET6Gv20132300.8"/>
    <property type="gene ID" value="AET6Gv20132300"/>
</dbReference>
<reference evidence="1" key="3">
    <citation type="journal article" date="2017" name="Nature">
        <title>Genome sequence of the progenitor of the wheat D genome Aegilops tauschii.</title>
        <authorList>
            <person name="Luo M.C."/>
            <person name="Gu Y.Q."/>
            <person name="Puiu D."/>
            <person name="Wang H."/>
            <person name="Twardziok S.O."/>
            <person name="Deal K.R."/>
            <person name="Huo N."/>
            <person name="Zhu T."/>
            <person name="Wang L."/>
            <person name="Wang Y."/>
            <person name="McGuire P.E."/>
            <person name="Liu S."/>
            <person name="Long H."/>
            <person name="Ramasamy R.K."/>
            <person name="Rodriguez J.C."/>
            <person name="Van S.L."/>
            <person name="Yuan L."/>
            <person name="Wang Z."/>
            <person name="Xia Z."/>
            <person name="Xiao L."/>
            <person name="Anderson O.D."/>
            <person name="Ouyang S."/>
            <person name="Liang Y."/>
            <person name="Zimin A.V."/>
            <person name="Pertea G."/>
            <person name="Qi P."/>
            <person name="Bennetzen J.L."/>
            <person name="Dai X."/>
            <person name="Dawson M.W."/>
            <person name="Muller H.G."/>
            <person name="Kugler K."/>
            <person name="Rivarola-Duarte L."/>
            <person name="Spannagl M."/>
            <person name="Mayer K.F.X."/>
            <person name="Lu F.H."/>
            <person name="Bevan M.W."/>
            <person name="Leroy P."/>
            <person name="Li P."/>
            <person name="You F.M."/>
            <person name="Sun Q."/>
            <person name="Liu Z."/>
            <person name="Lyons E."/>
            <person name="Wicker T."/>
            <person name="Salzberg S.L."/>
            <person name="Devos K.M."/>
            <person name="Dvorak J."/>
        </authorList>
    </citation>
    <scope>NUCLEOTIDE SEQUENCE [LARGE SCALE GENOMIC DNA]</scope>
    <source>
        <strain evidence="1">cv. AL8/78</strain>
    </source>
</reference>
<protein>
    <submittedName>
        <fullName evidence="1">Uncharacterized protein</fullName>
    </submittedName>
</protein>
<proteinExistence type="predicted"/>
<reference evidence="1" key="4">
    <citation type="submission" date="2019-03" db="UniProtKB">
        <authorList>
            <consortium name="EnsemblPlants"/>
        </authorList>
    </citation>
    <scope>IDENTIFICATION</scope>
</reference>
<organism evidence="1 2">
    <name type="scientific">Aegilops tauschii subsp. strangulata</name>
    <name type="common">Goatgrass</name>
    <dbReference type="NCBI Taxonomy" id="200361"/>
    <lineage>
        <taxon>Eukaryota</taxon>
        <taxon>Viridiplantae</taxon>
        <taxon>Streptophyta</taxon>
        <taxon>Embryophyta</taxon>
        <taxon>Tracheophyta</taxon>
        <taxon>Spermatophyta</taxon>
        <taxon>Magnoliopsida</taxon>
        <taxon>Liliopsida</taxon>
        <taxon>Poales</taxon>
        <taxon>Poaceae</taxon>
        <taxon>BOP clade</taxon>
        <taxon>Pooideae</taxon>
        <taxon>Triticodae</taxon>
        <taxon>Triticeae</taxon>
        <taxon>Triticinae</taxon>
        <taxon>Aegilops</taxon>
    </lineage>
</organism>
<accession>A0A453MX43</accession>